<proteinExistence type="predicted"/>
<reference evidence="1 2" key="1">
    <citation type="journal article" date="2019" name="Int. J. Syst. Evol. Microbiol.">
        <title>The Global Catalogue of Microorganisms (GCM) 10K type strain sequencing project: providing services to taxonomists for standard genome sequencing and annotation.</title>
        <authorList>
            <consortium name="The Broad Institute Genomics Platform"/>
            <consortium name="The Broad Institute Genome Sequencing Center for Infectious Disease"/>
            <person name="Wu L."/>
            <person name="Ma J."/>
        </authorList>
    </citation>
    <scope>NUCLEOTIDE SEQUENCE [LARGE SCALE GENOMIC DNA]</scope>
    <source>
        <strain evidence="1 2">JCM 14969</strain>
    </source>
</reference>
<dbReference type="Proteomes" id="UP001500393">
    <property type="component" value="Unassembled WGS sequence"/>
</dbReference>
<keyword evidence="2" id="KW-1185">Reference proteome</keyword>
<organism evidence="1 2">
    <name type="scientific">Kribbella sancticallisti</name>
    <dbReference type="NCBI Taxonomy" id="460087"/>
    <lineage>
        <taxon>Bacteria</taxon>
        <taxon>Bacillati</taxon>
        <taxon>Actinomycetota</taxon>
        <taxon>Actinomycetes</taxon>
        <taxon>Propionibacteriales</taxon>
        <taxon>Kribbellaceae</taxon>
        <taxon>Kribbella</taxon>
    </lineage>
</organism>
<name>A0ABN2CDZ1_9ACTN</name>
<dbReference type="RefSeq" id="WP_344209445.1">
    <property type="nucleotide sequence ID" value="NZ_BAAAOS010000006.1"/>
</dbReference>
<sequence length="44" mass="4822">MKDYPLLDVRVSTPTLELRSATDELLDQLADVVRAGMTHADPAP</sequence>
<comment type="caution">
    <text evidence="1">The sequence shown here is derived from an EMBL/GenBank/DDBJ whole genome shotgun (WGS) entry which is preliminary data.</text>
</comment>
<evidence type="ECO:0000313" key="1">
    <source>
        <dbReference type="EMBL" id="GAA1555424.1"/>
    </source>
</evidence>
<accession>A0ABN2CDZ1</accession>
<gene>
    <name evidence="1" type="ORF">GCM10009789_06090</name>
</gene>
<dbReference type="EMBL" id="BAAAOS010000006">
    <property type="protein sequence ID" value="GAA1555424.1"/>
    <property type="molecule type" value="Genomic_DNA"/>
</dbReference>
<evidence type="ECO:0000313" key="2">
    <source>
        <dbReference type="Proteomes" id="UP001500393"/>
    </source>
</evidence>
<protein>
    <submittedName>
        <fullName evidence="1">Uncharacterized protein</fullName>
    </submittedName>
</protein>